<keyword evidence="3" id="KW-1185">Reference proteome</keyword>
<feature type="region of interest" description="Disordered" evidence="1">
    <location>
        <begin position="507"/>
        <end position="531"/>
    </location>
</feature>
<dbReference type="EMBL" id="QPFP01000041">
    <property type="protein sequence ID" value="TEB27296.1"/>
    <property type="molecule type" value="Genomic_DNA"/>
</dbReference>
<proteinExistence type="predicted"/>
<protein>
    <submittedName>
        <fullName evidence="2">Uncharacterized protein</fullName>
    </submittedName>
</protein>
<organism evidence="2 3">
    <name type="scientific">Coprinellus micaceus</name>
    <name type="common">Glistening ink-cap mushroom</name>
    <name type="synonym">Coprinus micaceus</name>
    <dbReference type="NCBI Taxonomy" id="71717"/>
    <lineage>
        <taxon>Eukaryota</taxon>
        <taxon>Fungi</taxon>
        <taxon>Dikarya</taxon>
        <taxon>Basidiomycota</taxon>
        <taxon>Agaricomycotina</taxon>
        <taxon>Agaricomycetes</taxon>
        <taxon>Agaricomycetidae</taxon>
        <taxon>Agaricales</taxon>
        <taxon>Agaricineae</taxon>
        <taxon>Psathyrellaceae</taxon>
        <taxon>Coprinellus</taxon>
    </lineage>
</organism>
<evidence type="ECO:0000313" key="3">
    <source>
        <dbReference type="Proteomes" id="UP000298030"/>
    </source>
</evidence>
<dbReference type="STRING" id="71717.A0A4Y7SZL5"/>
<reference evidence="2 3" key="1">
    <citation type="journal article" date="2019" name="Nat. Ecol. Evol.">
        <title>Megaphylogeny resolves global patterns of mushroom evolution.</title>
        <authorList>
            <person name="Varga T."/>
            <person name="Krizsan K."/>
            <person name="Foldi C."/>
            <person name="Dima B."/>
            <person name="Sanchez-Garcia M."/>
            <person name="Sanchez-Ramirez S."/>
            <person name="Szollosi G.J."/>
            <person name="Szarkandi J.G."/>
            <person name="Papp V."/>
            <person name="Albert L."/>
            <person name="Andreopoulos W."/>
            <person name="Angelini C."/>
            <person name="Antonin V."/>
            <person name="Barry K.W."/>
            <person name="Bougher N.L."/>
            <person name="Buchanan P."/>
            <person name="Buyck B."/>
            <person name="Bense V."/>
            <person name="Catcheside P."/>
            <person name="Chovatia M."/>
            <person name="Cooper J."/>
            <person name="Damon W."/>
            <person name="Desjardin D."/>
            <person name="Finy P."/>
            <person name="Geml J."/>
            <person name="Haridas S."/>
            <person name="Hughes K."/>
            <person name="Justo A."/>
            <person name="Karasinski D."/>
            <person name="Kautmanova I."/>
            <person name="Kiss B."/>
            <person name="Kocsube S."/>
            <person name="Kotiranta H."/>
            <person name="LaButti K.M."/>
            <person name="Lechner B.E."/>
            <person name="Liimatainen K."/>
            <person name="Lipzen A."/>
            <person name="Lukacs Z."/>
            <person name="Mihaltcheva S."/>
            <person name="Morgado L.N."/>
            <person name="Niskanen T."/>
            <person name="Noordeloos M.E."/>
            <person name="Ohm R.A."/>
            <person name="Ortiz-Santana B."/>
            <person name="Ovrebo C."/>
            <person name="Racz N."/>
            <person name="Riley R."/>
            <person name="Savchenko A."/>
            <person name="Shiryaev A."/>
            <person name="Soop K."/>
            <person name="Spirin V."/>
            <person name="Szebenyi C."/>
            <person name="Tomsovsky M."/>
            <person name="Tulloss R.E."/>
            <person name="Uehling J."/>
            <person name="Grigoriev I.V."/>
            <person name="Vagvolgyi C."/>
            <person name="Papp T."/>
            <person name="Martin F.M."/>
            <person name="Miettinen O."/>
            <person name="Hibbett D.S."/>
            <person name="Nagy L.G."/>
        </authorList>
    </citation>
    <scope>NUCLEOTIDE SEQUENCE [LARGE SCALE GENOMIC DNA]</scope>
    <source>
        <strain evidence="2 3">FP101781</strain>
    </source>
</reference>
<feature type="region of interest" description="Disordered" evidence="1">
    <location>
        <begin position="1"/>
        <end position="30"/>
    </location>
</feature>
<evidence type="ECO:0000256" key="1">
    <source>
        <dbReference type="SAM" id="MobiDB-lite"/>
    </source>
</evidence>
<feature type="region of interest" description="Disordered" evidence="1">
    <location>
        <begin position="558"/>
        <end position="577"/>
    </location>
</feature>
<accession>A0A4Y7SZL5</accession>
<sequence length="661" mass="74237">MPPEAIAKRETGSSGHFNSSLPETSGPISIEQAEEPTPTRLWLKVQRYGRLIFEGLLEFRRKPGSVNAFFGPATGLSIVHNYKGLLFRAFSNEHKVKIISYLPLEYLKVKALSYLPLKDLEALSHSQQTRKLVRKGLKVRVHDTLLRFRLSPSKTLRMMRQTKTVISGSAALKVIDACQWEANDVDFYCPKEEIRNVLSWFERHRYHVVHSCKSYSFTTAAHDPSGGRYTTPEVLFVQLNANNCIETVFTLRNELSGDKINVIQSRSSSAVAPIAFFHSTIVMNFISSDTVVCGYPSLTLRGQGLMNAQTMPPLRAVKREVSAVAKYQRRGYTFIQGRNEDPTFNPDDPHRNRSWTDRHSLRMEFRGRNYRLRDHMGNGAVGDGEWKVSYREWYMENGFIEYPAQFLVEEREAGGRVFIPLSSNWFQRYPQLGVLAEKSPSRNISYWEDLHGGVGMQCFVLQKWTLGTGTESEAYGKPSESAATAPGEGCRPIALLQPMQEAYQEPLNFGSDQRGNHEPGDEIAGPHLLPSFGSPFVDQSNSCSFGLGYELVNWERHSNGESDSANPPDPVSASSSIPIQSPVASGFPCQIPWLDTRFIFEDRTTNDCQAVSTRSLTTLTLGDSQEALLESVSSLWEAIRELSLSARQLFLAIQTLSQALP</sequence>
<dbReference type="AlphaFoldDB" id="A0A4Y7SZL5"/>
<feature type="compositionally biased region" description="Polar residues" evidence="1">
    <location>
        <begin position="12"/>
        <end position="27"/>
    </location>
</feature>
<gene>
    <name evidence="2" type="ORF">FA13DRAFT_1712673</name>
</gene>
<feature type="compositionally biased region" description="Basic and acidic residues" evidence="1">
    <location>
        <begin position="1"/>
        <end position="11"/>
    </location>
</feature>
<dbReference type="Proteomes" id="UP000298030">
    <property type="component" value="Unassembled WGS sequence"/>
</dbReference>
<comment type="caution">
    <text evidence="2">The sequence shown here is derived from an EMBL/GenBank/DDBJ whole genome shotgun (WGS) entry which is preliminary data.</text>
</comment>
<evidence type="ECO:0000313" key="2">
    <source>
        <dbReference type="EMBL" id="TEB27296.1"/>
    </source>
</evidence>
<dbReference type="OrthoDB" id="3067340at2759"/>
<name>A0A4Y7SZL5_COPMI</name>